<keyword evidence="1" id="KW-1133">Transmembrane helix</keyword>
<accession>A0AA85G696</accession>
<dbReference type="Proteomes" id="UP000050792">
    <property type="component" value="Unassembled WGS sequence"/>
</dbReference>
<name>A0AA85G696_9TREM</name>
<dbReference type="WBParaSite" id="SRDH1_78740.1">
    <property type="protein sequence ID" value="SRDH1_78740.1"/>
    <property type="gene ID" value="SRDH1_78740"/>
</dbReference>
<reference evidence="2" key="1">
    <citation type="submission" date="2022-06" db="EMBL/GenBank/DDBJ databases">
        <authorList>
            <person name="Berger JAMES D."/>
            <person name="Berger JAMES D."/>
        </authorList>
    </citation>
    <scope>NUCLEOTIDE SEQUENCE [LARGE SCALE GENOMIC DNA]</scope>
</reference>
<dbReference type="AlphaFoldDB" id="A0AA85G696"/>
<keyword evidence="1" id="KW-0472">Membrane</keyword>
<reference evidence="3" key="2">
    <citation type="submission" date="2023-11" db="UniProtKB">
        <authorList>
            <consortium name="WormBaseParasite"/>
        </authorList>
    </citation>
    <scope>IDENTIFICATION</scope>
</reference>
<proteinExistence type="predicted"/>
<evidence type="ECO:0000313" key="2">
    <source>
        <dbReference type="Proteomes" id="UP000050792"/>
    </source>
</evidence>
<keyword evidence="1" id="KW-0812">Transmembrane</keyword>
<evidence type="ECO:0000313" key="3">
    <source>
        <dbReference type="WBParaSite" id="SRDH1_78740.1"/>
    </source>
</evidence>
<evidence type="ECO:0000256" key="1">
    <source>
        <dbReference type="SAM" id="Phobius"/>
    </source>
</evidence>
<feature type="transmembrane region" description="Helical" evidence="1">
    <location>
        <begin position="45"/>
        <end position="64"/>
    </location>
</feature>
<keyword evidence="2" id="KW-1185">Reference proteome</keyword>
<sequence length="66" mass="8358">MMYNCWKLFEYFSKNKILEIERPWSSFKVLRNNFFKRLIFYDRNLFLFQINSTSITFTVFVYNIKY</sequence>
<protein>
    <submittedName>
        <fullName evidence="3">Uncharacterized protein</fullName>
    </submittedName>
</protein>
<organism evidence="2 3">
    <name type="scientific">Schistosoma rodhaini</name>
    <dbReference type="NCBI Taxonomy" id="6188"/>
    <lineage>
        <taxon>Eukaryota</taxon>
        <taxon>Metazoa</taxon>
        <taxon>Spiralia</taxon>
        <taxon>Lophotrochozoa</taxon>
        <taxon>Platyhelminthes</taxon>
        <taxon>Trematoda</taxon>
        <taxon>Digenea</taxon>
        <taxon>Strigeidida</taxon>
        <taxon>Schistosomatoidea</taxon>
        <taxon>Schistosomatidae</taxon>
        <taxon>Schistosoma</taxon>
    </lineage>
</organism>